<dbReference type="InterPro" id="IPR007168">
    <property type="entry name" value="Phageshock_PspC_N"/>
</dbReference>
<organism evidence="3 4">
    <name type="scientific">Pedobacter westerhofensis</name>
    <dbReference type="NCBI Taxonomy" id="425512"/>
    <lineage>
        <taxon>Bacteria</taxon>
        <taxon>Pseudomonadati</taxon>
        <taxon>Bacteroidota</taxon>
        <taxon>Sphingobacteriia</taxon>
        <taxon>Sphingobacteriales</taxon>
        <taxon>Sphingobacteriaceae</taxon>
        <taxon>Pedobacter</taxon>
    </lineage>
</organism>
<evidence type="ECO:0000313" key="4">
    <source>
        <dbReference type="Proteomes" id="UP000320300"/>
    </source>
</evidence>
<sequence>MSYQLTTPKNMKTNTMFQSIVTYFEKQSFGVCTYIAERFNMSISKIRLFFIYSSFLAVGFPIVFYIMAALILDVRHYIKRIRQRIWDL</sequence>
<evidence type="ECO:0000256" key="1">
    <source>
        <dbReference type="SAM" id="Phobius"/>
    </source>
</evidence>
<proteinExistence type="predicted"/>
<protein>
    <submittedName>
        <fullName evidence="3">Phage shock protein C (PspC) family protein</fullName>
    </submittedName>
</protein>
<feature type="transmembrane region" description="Helical" evidence="1">
    <location>
        <begin position="49"/>
        <end position="72"/>
    </location>
</feature>
<dbReference type="EMBL" id="FXTN01000007">
    <property type="protein sequence ID" value="SMO79967.1"/>
    <property type="molecule type" value="Genomic_DNA"/>
</dbReference>
<dbReference type="Proteomes" id="UP000320300">
    <property type="component" value="Unassembled WGS sequence"/>
</dbReference>
<dbReference type="AlphaFoldDB" id="A0A521E7U8"/>
<feature type="domain" description="Phage shock protein PspC N-terminal" evidence="2">
    <location>
        <begin position="29"/>
        <end position="73"/>
    </location>
</feature>
<dbReference type="Pfam" id="PF04024">
    <property type="entry name" value="PspC"/>
    <property type="match status" value="1"/>
</dbReference>
<evidence type="ECO:0000259" key="2">
    <source>
        <dbReference type="Pfam" id="PF04024"/>
    </source>
</evidence>
<keyword evidence="1" id="KW-0812">Transmembrane</keyword>
<accession>A0A521E7U8</accession>
<keyword evidence="4" id="KW-1185">Reference proteome</keyword>
<keyword evidence="1" id="KW-1133">Transmembrane helix</keyword>
<name>A0A521E7U8_9SPHI</name>
<gene>
    <name evidence="3" type="ORF">SAMN06265348_107177</name>
</gene>
<evidence type="ECO:0000313" key="3">
    <source>
        <dbReference type="EMBL" id="SMO79967.1"/>
    </source>
</evidence>
<reference evidence="3 4" key="1">
    <citation type="submission" date="2017-05" db="EMBL/GenBank/DDBJ databases">
        <authorList>
            <person name="Varghese N."/>
            <person name="Submissions S."/>
        </authorList>
    </citation>
    <scope>NUCLEOTIDE SEQUENCE [LARGE SCALE GENOMIC DNA]</scope>
    <source>
        <strain evidence="3 4">DSM 19036</strain>
    </source>
</reference>
<keyword evidence="1" id="KW-0472">Membrane</keyword>